<dbReference type="EMBL" id="BNAH01000010">
    <property type="protein sequence ID" value="GHE94557.1"/>
    <property type="molecule type" value="Genomic_DNA"/>
</dbReference>
<reference evidence="2" key="1">
    <citation type="journal article" date="2019" name="Int. J. Syst. Evol. Microbiol.">
        <title>The Global Catalogue of Microorganisms (GCM) 10K type strain sequencing project: providing services to taxonomists for standard genome sequencing and annotation.</title>
        <authorList>
            <consortium name="The Broad Institute Genomics Platform"/>
            <consortium name="The Broad Institute Genome Sequencing Center for Infectious Disease"/>
            <person name="Wu L."/>
            <person name="Ma J."/>
        </authorList>
    </citation>
    <scope>NUCLEOTIDE SEQUENCE [LARGE SCALE GENOMIC DNA]</scope>
    <source>
        <strain evidence="2">CGMCC 1.15922</strain>
    </source>
</reference>
<gene>
    <name evidence="1" type="ORF">GCM10011501_24990</name>
</gene>
<accession>A0ABQ3IW57</accession>
<protein>
    <recommendedName>
        <fullName evidence="3">Solute-binding protein family 3/N-terminal domain-containing protein</fullName>
    </recommendedName>
</protein>
<organism evidence="1 2">
    <name type="scientific">Thalassotalea profundi</name>
    <dbReference type="NCBI Taxonomy" id="2036687"/>
    <lineage>
        <taxon>Bacteria</taxon>
        <taxon>Pseudomonadati</taxon>
        <taxon>Pseudomonadota</taxon>
        <taxon>Gammaproteobacteria</taxon>
        <taxon>Alteromonadales</taxon>
        <taxon>Colwelliaceae</taxon>
        <taxon>Thalassotalea</taxon>
    </lineage>
</organism>
<sequence length="261" mass="30310">MVNFFTLAKVTQVKGIELESVNSEQQTFSLILERLEEIEPKYKISSYHHALSYMEKYPNTCIRNLVKNPEREKLFIFSQPQTLYLGARVYLNPELSSKVNYQKNKSDKINLVQFIKDNPNYILGIEHERSYGETLDQQIQLIPSKNKYLMSGSSNELVLVMMLYNNKIDFIIEYPDVMYNASKFSSASPLTSYGIASGDKFQFGYLACSNTKQGRDIINQFNSALTNSYQEPSYYKAHTDWIDQSSHQTFKQLYQELILNN</sequence>
<evidence type="ECO:0000313" key="2">
    <source>
        <dbReference type="Proteomes" id="UP000626370"/>
    </source>
</evidence>
<dbReference type="SUPFAM" id="SSF53850">
    <property type="entry name" value="Periplasmic binding protein-like II"/>
    <property type="match status" value="1"/>
</dbReference>
<evidence type="ECO:0008006" key="3">
    <source>
        <dbReference type="Google" id="ProtNLM"/>
    </source>
</evidence>
<dbReference type="Proteomes" id="UP000626370">
    <property type="component" value="Unassembled WGS sequence"/>
</dbReference>
<comment type="caution">
    <text evidence="1">The sequence shown here is derived from an EMBL/GenBank/DDBJ whole genome shotgun (WGS) entry which is preliminary data.</text>
</comment>
<evidence type="ECO:0000313" key="1">
    <source>
        <dbReference type="EMBL" id="GHE94557.1"/>
    </source>
</evidence>
<keyword evidence="2" id="KW-1185">Reference proteome</keyword>
<proteinExistence type="predicted"/>
<name>A0ABQ3IW57_9GAMM</name>